<accession>A0A9W6TK36</accession>
<reference evidence="1" key="1">
    <citation type="submission" date="2023-04" db="EMBL/GenBank/DDBJ databases">
        <title>Phytophthora lilii NBRC 32176.</title>
        <authorList>
            <person name="Ichikawa N."/>
            <person name="Sato H."/>
            <person name="Tonouchi N."/>
        </authorList>
    </citation>
    <scope>NUCLEOTIDE SEQUENCE</scope>
    <source>
        <strain evidence="1">NBRC 32176</strain>
    </source>
</reference>
<dbReference type="OrthoDB" id="118383at2759"/>
<evidence type="ECO:0000313" key="1">
    <source>
        <dbReference type="EMBL" id="GMF15112.1"/>
    </source>
</evidence>
<sequence>MTPNVAGDKGYGIDMILEEWRQLSSAFEGLSIQLVRLEKSADGVVLATTRTTTTLTAKAICCAFPQLVADPKLTYFDDKLLNKNLVMNGSVRFHWDNKRGRVASLQYNVDVLTPILKLLGNLEEALCVFNRANLAPDGKINTANVVY</sequence>
<comment type="caution">
    <text evidence="1">The sequence shown here is derived from an EMBL/GenBank/DDBJ whole genome shotgun (WGS) entry which is preliminary data.</text>
</comment>
<keyword evidence="2" id="KW-1185">Reference proteome</keyword>
<dbReference type="EMBL" id="BSXW01000215">
    <property type="protein sequence ID" value="GMF15112.1"/>
    <property type="molecule type" value="Genomic_DNA"/>
</dbReference>
<proteinExistence type="predicted"/>
<organism evidence="1 2">
    <name type="scientific">Phytophthora lilii</name>
    <dbReference type="NCBI Taxonomy" id="2077276"/>
    <lineage>
        <taxon>Eukaryota</taxon>
        <taxon>Sar</taxon>
        <taxon>Stramenopiles</taxon>
        <taxon>Oomycota</taxon>
        <taxon>Peronosporomycetes</taxon>
        <taxon>Peronosporales</taxon>
        <taxon>Peronosporaceae</taxon>
        <taxon>Phytophthora</taxon>
    </lineage>
</organism>
<protein>
    <submittedName>
        <fullName evidence="1">Unnamed protein product</fullName>
    </submittedName>
</protein>
<dbReference type="Proteomes" id="UP001165083">
    <property type="component" value="Unassembled WGS sequence"/>
</dbReference>
<dbReference type="AlphaFoldDB" id="A0A9W6TK36"/>
<gene>
    <name evidence="1" type="ORF">Plil01_000512900</name>
</gene>
<evidence type="ECO:0000313" key="2">
    <source>
        <dbReference type="Proteomes" id="UP001165083"/>
    </source>
</evidence>
<name>A0A9W6TK36_9STRA</name>